<dbReference type="AlphaFoldDB" id="A0A319DV59"/>
<dbReference type="GO" id="GO:0003729">
    <property type="term" value="F:mRNA binding"/>
    <property type="evidence" value="ECO:0007669"/>
    <property type="project" value="TreeGrafter"/>
</dbReference>
<accession>A0A319DV59</accession>
<protein>
    <recommendedName>
        <fullName evidence="4">Polynucleotide adenylyltransferase</fullName>
    </recommendedName>
</protein>
<dbReference type="SUPFAM" id="SSF81631">
    <property type="entry name" value="PAP/OAS1 substrate-binding domain"/>
    <property type="match status" value="1"/>
</dbReference>
<evidence type="ECO:0000313" key="3">
    <source>
        <dbReference type="Proteomes" id="UP000247810"/>
    </source>
</evidence>
<dbReference type="PANTHER" id="PTHR23092:SF50">
    <property type="entry name" value="MTF2-LIKE C-TERMINAL DOMAIN-CONTAINING PROTEIN"/>
    <property type="match status" value="1"/>
</dbReference>
<proteinExistence type="predicted"/>
<keyword evidence="3" id="KW-1185">Reference proteome</keyword>
<dbReference type="GO" id="GO:0031123">
    <property type="term" value="P:RNA 3'-end processing"/>
    <property type="evidence" value="ECO:0007669"/>
    <property type="project" value="TreeGrafter"/>
</dbReference>
<feature type="region of interest" description="Disordered" evidence="1">
    <location>
        <begin position="56"/>
        <end position="143"/>
    </location>
</feature>
<dbReference type="GO" id="GO:1990817">
    <property type="term" value="F:poly(A) RNA polymerase activity"/>
    <property type="evidence" value="ECO:0007669"/>
    <property type="project" value="InterPro"/>
</dbReference>
<dbReference type="STRING" id="1448320.A0A319DV59"/>
<name>A0A319DV59_9EURO</name>
<dbReference type="OrthoDB" id="273917at2759"/>
<evidence type="ECO:0000256" key="1">
    <source>
        <dbReference type="SAM" id="MobiDB-lite"/>
    </source>
</evidence>
<dbReference type="InterPro" id="IPR043519">
    <property type="entry name" value="NT_sf"/>
</dbReference>
<dbReference type="VEuPathDB" id="FungiDB:BO71DRAFT_429272"/>
<dbReference type="GO" id="GO:0043634">
    <property type="term" value="P:polyadenylation-dependent ncRNA catabolic process"/>
    <property type="evidence" value="ECO:0007669"/>
    <property type="project" value="TreeGrafter"/>
</dbReference>
<evidence type="ECO:0008006" key="4">
    <source>
        <dbReference type="Google" id="ProtNLM"/>
    </source>
</evidence>
<evidence type="ECO:0000313" key="2">
    <source>
        <dbReference type="EMBL" id="PYH95223.1"/>
    </source>
</evidence>
<feature type="compositionally biased region" description="Polar residues" evidence="1">
    <location>
        <begin position="86"/>
        <end position="99"/>
    </location>
</feature>
<reference evidence="2 3" key="1">
    <citation type="submission" date="2018-02" db="EMBL/GenBank/DDBJ databases">
        <title>The genomes of Aspergillus section Nigri reveals drivers in fungal speciation.</title>
        <authorList>
            <consortium name="DOE Joint Genome Institute"/>
            <person name="Vesth T.C."/>
            <person name="Nybo J."/>
            <person name="Theobald S."/>
            <person name="Brandl J."/>
            <person name="Frisvad J.C."/>
            <person name="Nielsen K.F."/>
            <person name="Lyhne E.K."/>
            <person name="Kogle M.E."/>
            <person name="Kuo A."/>
            <person name="Riley R."/>
            <person name="Clum A."/>
            <person name="Nolan M."/>
            <person name="Lipzen A."/>
            <person name="Salamov A."/>
            <person name="Henrissat B."/>
            <person name="Wiebenga A."/>
            <person name="De vries R.P."/>
            <person name="Grigoriev I.V."/>
            <person name="Mortensen U.H."/>
            <person name="Andersen M.R."/>
            <person name="Baker S.E."/>
        </authorList>
    </citation>
    <scope>NUCLEOTIDE SEQUENCE [LARGE SCALE GENOMIC DNA]</scope>
    <source>
        <strain evidence="2 3">CBS 707.79</strain>
    </source>
</reference>
<organism evidence="2 3">
    <name type="scientific">Aspergillus ellipticus CBS 707.79</name>
    <dbReference type="NCBI Taxonomy" id="1448320"/>
    <lineage>
        <taxon>Eukaryota</taxon>
        <taxon>Fungi</taxon>
        <taxon>Dikarya</taxon>
        <taxon>Ascomycota</taxon>
        <taxon>Pezizomycotina</taxon>
        <taxon>Eurotiomycetes</taxon>
        <taxon>Eurotiomycetidae</taxon>
        <taxon>Eurotiales</taxon>
        <taxon>Aspergillaceae</taxon>
        <taxon>Aspergillus</taxon>
        <taxon>Aspergillus subgen. Circumdati</taxon>
    </lineage>
</organism>
<dbReference type="GO" id="GO:0031499">
    <property type="term" value="C:TRAMP complex"/>
    <property type="evidence" value="ECO:0007669"/>
    <property type="project" value="TreeGrafter"/>
</dbReference>
<dbReference type="Gene3D" id="3.30.460.10">
    <property type="entry name" value="Beta Polymerase, domain 2"/>
    <property type="match status" value="1"/>
</dbReference>
<dbReference type="InterPro" id="IPR045862">
    <property type="entry name" value="Trf4-like"/>
</dbReference>
<sequence length="510" mass="57321">MRVLLFLPRSPLLSSPMTPFLARPIPPPLRARCFHKVRSTDKDLAIFKNSLQRTLEAHRSSNRSRLIRRIPNKPDPKDTTDHSTTNHESSVVQPTAGTTSRPSAPKSPKRRSRSLGKDGPPSQPTISTRRWTPDPQTGRLEGHPWLDNLDLNRPFYDGLSQLNAEICALEKYFTPTPAEEDHVNRVVAELTRLLEGTVPHPPLVIGSWRTGFAMTHSGLDLLLPVPDEVRSIENIRKPSATRPKVLNLHRGLLRDVVDTLRQSPSFNDRVHLSTERGCITAVEARTGLKLHIFCGEGLPPIVEYVMDYRAEYPSLRPLYMTIRLILESQGLYGWCASSIRSEALVMLVVAFLKTNHGRFRRSDSLGERLLAFLHLYGIQIDLTTTGISVDPPDLFNADTLKKATKTYSPEDLPAHTRGQRSIMNLRKTAAARGNMTTATRLCLQNPTNYMDDLGRACVQTREFQSALESAHECLILALETWEKCKPINPNCSLLNRVLRVNFDGFNDVDG</sequence>
<dbReference type="Proteomes" id="UP000247810">
    <property type="component" value="Unassembled WGS sequence"/>
</dbReference>
<feature type="compositionally biased region" description="Basic and acidic residues" evidence="1">
    <location>
        <begin position="72"/>
        <end position="85"/>
    </location>
</feature>
<dbReference type="GO" id="GO:0005730">
    <property type="term" value="C:nucleolus"/>
    <property type="evidence" value="ECO:0007669"/>
    <property type="project" value="TreeGrafter"/>
</dbReference>
<dbReference type="EMBL" id="KZ825857">
    <property type="protein sequence ID" value="PYH95223.1"/>
    <property type="molecule type" value="Genomic_DNA"/>
</dbReference>
<dbReference type="PANTHER" id="PTHR23092">
    <property type="entry name" value="POLY(A) RNA POLYMERASE"/>
    <property type="match status" value="1"/>
</dbReference>
<dbReference type="Gene3D" id="1.10.1410.10">
    <property type="match status" value="1"/>
</dbReference>
<gene>
    <name evidence="2" type="ORF">BO71DRAFT_429272</name>
</gene>
<feature type="compositionally biased region" description="Basic residues" evidence="1">
    <location>
        <begin position="60"/>
        <end position="71"/>
    </location>
</feature>